<evidence type="ECO:0008006" key="4">
    <source>
        <dbReference type="Google" id="ProtNLM"/>
    </source>
</evidence>
<protein>
    <recommendedName>
        <fullName evidence="4">DUF3221 domain-containing protein</fullName>
    </recommendedName>
</protein>
<keyword evidence="1" id="KW-0732">Signal</keyword>
<dbReference type="PROSITE" id="PS51257">
    <property type="entry name" value="PROKAR_LIPOPROTEIN"/>
    <property type="match status" value="1"/>
</dbReference>
<reference evidence="2 3" key="1">
    <citation type="submission" date="2023-05" db="EMBL/GenBank/DDBJ databases">
        <title>[ruminococcus] sp. nov., isolated from a pig farm feces dump.</title>
        <authorList>
            <person name="Chang Y.-H."/>
        </authorList>
    </citation>
    <scope>NUCLEOTIDE SEQUENCE [LARGE SCALE GENOMIC DNA]</scope>
    <source>
        <strain evidence="2 3">YH-rum2234</strain>
    </source>
</reference>
<dbReference type="EMBL" id="JASGBQ010000023">
    <property type="protein sequence ID" value="MDI9243008.1"/>
    <property type="molecule type" value="Genomic_DNA"/>
</dbReference>
<organism evidence="2 3">
    <name type="scientific">Fusibacillus kribbianus</name>
    <dbReference type="NCBI Taxonomy" id="3044208"/>
    <lineage>
        <taxon>Bacteria</taxon>
        <taxon>Bacillati</taxon>
        <taxon>Bacillota</taxon>
        <taxon>Clostridia</taxon>
        <taxon>Lachnospirales</taxon>
        <taxon>Lachnospiraceae</taxon>
        <taxon>Fusibacillus</taxon>
    </lineage>
</organism>
<feature type="chain" id="PRO_5042845482" description="DUF3221 domain-containing protein" evidence="1">
    <location>
        <begin position="23"/>
        <end position="376"/>
    </location>
</feature>
<accession>A0AAP4BD24</accession>
<dbReference type="AlphaFoldDB" id="A0AAP4BD24"/>
<proteinExistence type="predicted"/>
<dbReference type="RefSeq" id="WP_283231443.1">
    <property type="nucleotide sequence ID" value="NZ_JASGBQ010000023.1"/>
</dbReference>
<sequence>MITGLKKKMLTALAIVIVLAFCGCGKKETDAGENGQIGEKFETGKEEVTDIKNGDLISREITGRVKLEAVVKLPEEGIANVEECQVQQVKFDGESMRTTVFPELALEGWIYDEQYDSHYWRSKENKDNAVIGSIISYNKERWYENRFCLPMREINGTYVVKDDEYTEELFFSSREEIAETAKTWLKERVGITEVGIERIYSITHQEMKKTEEQQYVENGTAGVGKPGESFELKTTWSEADDFYMIFLTRVINGLPLLTGDYVRQDEVYLPNGRITLCYAEEGPINIDIPWDYKILGRKTAKLCPMEMVYESLQRKFERTITADVLIDEMQLIYFPYPVDIEERVYDLIPAWKFSFSDYGMEKFVYINAIDGIEIIE</sequence>
<keyword evidence="3" id="KW-1185">Reference proteome</keyword>
<dbReference type="Proteomes" id="UP001300383">
    <property type="component" value="Unassembled WGS sequence"/>
</dbReference>
<evidence type="ECO:0000256" key="1">
    <source>
        <dbReference type="SAM" id="SignalP"/>
    </source>
</evidence>
<feature type="signal peptide" evidence="1">
    <location>
        <begin position="1"/>
        <end position="22"/>
    </location>
</feature>
<evidence type="ECO:0000313" key="3">
    <source>
        <dbReference type="Proteomes" id="UP001300383"/>
    </source>
</evidence>
<name>A0AAP4BD24_9FIRM</name>
<gene>
    <name evidence="2" type="ORF">QJ036_11090</name>
</gene>
<comment type="caution">
    <text evidence="2">The sequence shown here is derived from an EMBL/GenBank/DDBJ whole genome shotgun (WGS) entry which is preliminary data.</text>
</comment>
<evidence type="ECO:0000313" key="2">
    <source>
        <dbReference type="EMBL" id="MDI9243008.1"/>
    </source>
</evidence>